<dbReference type="EMBL" id="JAPNNL010000128">
    <property type="protein sequence ID" value="MDA0636921.1"/>
    <property type="molecule type" value="Genomic_DNA"/>
</dbReference>
<evidence type="ECO:0000313" key="3">
    <source>
        <dbReference type="Proteomes" id="UP001144036"/>
    </source>
</evidence>
<sequence length="131" mass="14496">MALPPRSDGPQNDAVGARLRAFHDHGLARDAVALAAVADPYSFRELERFGRLHAEGFSLAELLMRLEFVEFVADEEFAACGVTRDRSREDPGVGRGVGGGHHDAAGRRRGRRVRRPRSARSRLRPRPSEGR</sequence>
<organism evidence="2 3">
    <name type="scientific">Nonomuraea corallina</name>
    <dbReference type="NCBI Taxonomy" id="2989783"/>
    <lineage>
        <taxon>Bacteria</taxon>
        <taxon>Bacillati</taxon>
        <taxon>Actinomycetota</taxon>
        <taxon>Actinomycetes</taxon>
        <taxon>Streptosporangiales</taxon>
        <taxon>Streptosporangiaceae</taxon>
        <taxon>Nonomuraea</taxon>
    </lineage>
</organism>
<name>A0ABT4SI79_9ACTN</name>
<evidence type="ECO:0000256" key="1">
    <source>
        <dbReference type="SAM" id="MobiDB-lite"/>
    </source>
</evidence>
<gene>
    <name evidence="2" type="ORF">OUY22_26235</name>
</gene>
<feature type="compositionally biased region" description="Basic residues" evidence="1">
    <location>
        <begin position="107"/>
        <end position="125"/>
    </location>
</feature>
<accession>A0ABT4SI79</accession>
<dbReference type="Proteomes" id="UP001144036">
    <property type="component" value="Unassembled WGS sequence"/>
</dbReference>
<dbReference type="RefSeq" id="WP_270157820.1">
    <property type="nucleotide sequence ID" value="NZ_JAPNNL010000128.1"/>
</dbReference>
<reference evidence="2" key="1">
    <citation type="submission" date="2022-11" db="EMBL/GenBank/DDBJ databases">
        <title>Nonomuraea corallina sp. nov., a new species of the genus Nonomuraea isolated from sea side sediment in Thai sea.</title>
        <authorList>
            <person name="Ngamcharungchit C."/>
            <person name="Matsumoto A."/>
            <person name="Suriyachadkun C."/>
            <person name="Panbangred W."/>
            <person name="Inahashi Y."/>
            <person name="Intra B."/>
        </authorList>
    </citation>
    <scope>NUCLEOTIDE SEQUENCE</scope>
    <source>
        <strain evidence="2">MCN248</strain>
    </source>
</reference>
<feature type="region of interest" description="Disordered" evidence="1">
    <location>
        <begin position="82"/>
        <end position="131"/>
    </location>
</feature>
<protein>
    <submittedName>
        <fullName evidence="2">Uncharacterized protein</fullName>
    </submittedName>
</protein>
<comment type="caution">
    <text evidence="2">The sequence shown here is derived from an EMBL/GenBank/DDBJ whole genome shotgun (WGS) entry which is preliminary data.</text>
</comment>
<proteinExistence type="predicted"/>
<evidence type="ECO:0000313" key="2">
    <source>
        <dbReference type="EMBL" id="MDA0636921.1"/>
    </source>
</evidence>
<keyword evidence="3" id="KW-1185">Reference proteome</keyword>
<feature type="compositionally biased region" description="Basic and acidic residues" evidence="1">
    <location>
        <begin position="83"/>
        <end position="92"/>
    </location>
</feature>